<sequence length="434" mass="49939">MSIEDVKGKKLEKCLDKKKKTICISDNLKIDFIEKKVISNKAIIIDANIKCSGNIIIENCDILVKENYNNYTVNLKEATVFIKNSKIKFTGKKDNFFVKSEKSNITFENTIFEGCNSFIKDNNSNITILNCHGIELDFGFIKQSYSGGILKIKNSTFLAKEDQDKNNLDENFLELLSFEIENCKFNNFINCIIIEMDLFSDKSSIIRKCIFENNKIEDKDKISSAKVFITESLISKCYFINYINCISGNFLMKDKVNVRDCYFENCKNVIAGVKNISGCTFKRCEKIIDYKNTLELSKCKFIECVGKIIYGLSCIKANIEFCEFKDCKLKDIDDYKFSYLQKNSMIELSSFEKGCSYKIYKCEFKGIHMKNSNDKLIVTNIDNISDETICDISNCVFEQSSPVNEMIECYSVIYRTFGKDKNVKSISINNCNEI</sequence>
<organism evidence="1 2">
    <name type="scientific">Clostridium moniliforme</name>
    <dbReference type="NCBI Taxonomy" id="39489"/>
    <lineage>
        <taxon>Bacteria</taxon>
        <taxon>Bacillati</taxon>
        <taxon>Bacillota</taxon>
        <taxon>Clostridia</taxon>
        <taxon>Eubacteriales</taxon>
        <taxon>Clostridiaceae</taxon>
        <taxon>Clostridium</taxon>
    </lineage>
</organism>
<evidence type="ECO:0000313" key="1">
    <source>
        <dbReference type="EMBL" id="MBP1889075.1"/>
    </source>
</evidence>
<reference evidence="1 2" key="1">
    <citation type="submission" date="2021-03" db="EMBL/GenBank/DDBJ databases">
        <title>Genomic Encyclopedia of Type Strains, Phase IV (KMG-IV): sequencing the most valuable type-strain genomes for metagenomic binning, comparative biology and taxonomic classification.</title>
        <authorList>
            <person name="Goeker M."/>
        </authorList>
    </citation>
    <scope>NUCLEOTIDE SEQUENCE [LARGE SCALE GENOMIC DNA]</scope>
    <source>
        <strain evidence="1 2">DSM 3984</strain>
    </source>
</reference>
<evidence type="ECO:0008006" key="3">
    <source>
        <dbReference type="Google" id="ProtNLM"/>
    </source>
</evidence>
<protein>
    <recommendedName>
        <fullName evidence="3">Right handed beta helix domain-containing protein</fullName>
    </recommendedName>
</protein>
<keyword evidence="2" id="KW-1185">Reference proteome</keyword>
<comment type="caution">
    <text evidence="1">The sequence shown here is derived from an EMBL/GenBank/DDBJ whole genome shotgun (WGS) entry which is preliminary data.</text>
</comment>
<dbReference type="EMBL" id="JAGGJZ010000001">
    <property type="protein sequence ID" value="MBP1889075.1"/>
    <property type="molecule type" value="Genomic_DNA"/>
</dbReference>
<proteinExistence type="predicted"/>
<gene>
    <name evidence="1" type="ORF">J2Z53_000654</name>
</gene>
<accession>A0ABS4EYK5</accession>
<dbReference type="RefSeq" id="WP_209795781.1">
    <property type="nucleotide sequence ID" value="NZ_JAGGJZ010000001.1"/>
</dbReference>
<name>A0ABS4EYK5_9CLOT</name>
<evidence type="ECO:0000313" key="2">
    <source>
        <dbReference type="Proteomes" id="UP000783390"/>
    </source>
</evidence>
<dbReference type="Proteomes" id="UP000783390">
    <property type="component" value="Unassembled WGS sequence"/>
</dbReference>